<dbReference type="EMBL" id="JAOVZO020000018">
    <property type="protein sequence ID" value="MDC8014422.1"/>
    <property type="molecule type" value="Genomic_DNA"/>
</dbReference>
<name>A0A9X3YLE5_9GAMM</name>
<feature type="transmembrane region" description="Helical" evidence="1">
    <location>
        <begin position="20"/>
        <end position="39"/>
    </location>
</feature>
<keyword evidence="1" id="KW-0812">Transmembrane</keyword>
<evidence type="ECO:0000313" key="3">
    <source>
        <dbReference type="Proteomes" id="UP001139971"/>
    </source>
</evidence>
<gene>
    <name evidence="2" type="ORF">OD750_017905</name>
</gene>
<protein>
    <submittedName>
        <fullName evidence="2">Uncharacterized protein</fullName>
    </submittedName>
</protein>
<proteinExistence type="predicted"/>
<dbReference type="RefSeq" id="WP_263545168.1">
    <property type="nucleotide sequence ID" value="NZ_JAOVZO020000018.1"/>
</dbReference>
<comment type="caution">
    <text evidence="2">The sequence shown here is derived from an EMBL/GenBank/DDBJ whole genome shotgun (WGS) entry which is preliminary data.</text>
</comment>
<accession>A0A9X3YLE5</accession>
<dbReference type="AlphaFoldDB" id="A0A9X3YLE5"/>
<reference evidence="2" key="1">
    <citation type="submission" date="2023-02" db="EMBL/GenBank/DDBJ databases">
        <title>Tahibacter soli sp. nov. isolated from soil.</title>
        <authorList>
            <person name="Baek J.H."/>
            <person name="Lee J.K."/>
            <person name="Choi D.G."/>
            <person name="Jeon C.O."/>
        </authorList>
    </citation>
    <scope>NUCLEOTIDE SEQUENCE</scope>
    <source>
        <strain evidence="2">BL</strain>
    </source>
</reference>
<keyword evidence="1" id="KW-0472">Membrane</keyword>
<dbReference type="Proteomes" id="UP001139971">
    <property type="component" value="Unassembled WGS sequence"/>
</dbReference>
<organism evidence="2 3">
    <name type="scientific">Tahibacter soli</name>
    <dbReference type="NCBI Taxonomy" id="2983605"/>
    <lineage>
        <taxon>Bacteria</taxon>
        <taxon>Pseudomonadati</taxon>
        <taxon>Pseudomonadota</taxon>
        <taxon>Gammaproteobacteria</taxon>
        <taxon>Lysobacterales</taxon>
        <taxon>Rhodanobacteraceae</taxon>
        <taxon>Tahibacter</taxon>
    </lineage>
</organism>
<evidence type="ECO:0000256" key="1">
    <source>
        <dbReference type="SAM" id="Phobius"/>
    </source>
</evidence>
<keyword evidence="3" id="KW-1185">Reference proteome</keyword>
<sequence>MAARRASAVKKESGIGSKLVWIVTRIVLPLAVVYGVIWWRVDAGVSRIFESIQGFTQASRGSSFFGLNGDVGVNRVRIDAPAGSSLPGAMRIERVTVHTPGLWWLIRSSLFGVEEKFPERVGLTLDNFELSGVTPQMQAENLLGTYSGAPFEADGCGSRAAWERGDLGTLGLSVQHSKIVVRMNRLGADAVEFVISAGTPGAGIAEGMVTLTAPGVDANPTAFAAATLTSATLAFRDEGFIAARNAYCGKEANLSAAAFVDKHIEAVRARFARVGLVPDAPLEASYREYATKGGELMIRTRPQAGFQLMNARGYNGEQMRYLLSPVVEVQGRDPVLLALKPLSEVQPEPATEVTTVTATPAAATPASAAASTAATATAPAAAPAAPPAPVQEAKPLVTFGGGKNAFAVQPMEYDELRQNVGREVVVRTQNGTTRRGALVRFSGSNLDIQLGARDGGFQLSIPKRDVRDVGVVVDSGESAPVQGNSNAKKN</sequence>
<keyword evidence="1" id="KW-1133">Transmembrane helix</keyword>
<evidence type="ECO:0000313" key="2">
    <source>
        <dbReference type="EMBL" id="MDC8014422.1"/>
    </source>
</evidence>